<evidence type="ECO:0000259" key="9">
    <source>
        <dbReference type="Pfam" id="PF18967"/>
    </source>
</evidence>
<keyword evidence="3 8" id="KW-0812">Transmembrane</keyword>
<protein>
    <recommendedName>
        <fullName evidence="9">Pycsar effector protein domain-containing protein</fullName>
    </recommendedName>
</protein>
<feature type="transmembrane region" description="Helical" evidence="8">
    <location>
        <begin position="140"/>
        <end position="159"/>
    </location>
</feature>
<dbReference type="GeneID" id="24830686"/>
<comment type="subcellular location">
    <subcellularLocation>
        <location evidence="1">Cell membrane</location>
    </subcellularLocation>
</comment>
<keyword evidence="2" id="KW-1003">Cell membrane</keyword>
<evidence type="ECO:0000256" key="8">
    <source>
        <dbReference type="SAM" id="Phobius"/>
    </source>
</evidence>
<evidence type="ECO:0000313" key="10">
    <source>
        <dbReference type="EMBL" id="AKB77966.1"/>
    </source>
</evidence>
<accession>A0A0E3SAY2</accession>
<evidence type="ECO:0000313" key="11">
    <source>
        <dbReference type="Proteomes" id="UP000033101"/>
    </source>
</evidence>
<feature type="transmembrane region" description="Helical" evidence="8">
    <location>
        <begin position="30"/>
        <end position="49"/>
    </location>
</feature>
<gene>
    <name evidence="10" type="ORF">MSHOH_1483</name>
</gene>
<dbReference type="InterPro" id="IPR043760">
    <property type="entry name" value="PycTM_dom"/>
</dbReference>
<evidence type="ECO:0000256" key="7">
    <source>
        <dbReference type="ARBA" id="ARBA00023136"/>
    </source>
</evidence>
<feature type="transmembrane region" description="Helical" evidence="8">
    <location>
        <begin position="61"/>
        <end position="81"/>
    </location>
</feature>
<feature type="domain" description="Pycsar effector protein" evidence="9">
    <location>
        <begin position="21"/>
        <end position="151"/>
    </location>
</feature>
<dbReference type="PATRIC" id="fig|1434110.4.peg.1851"/>
<dbReference type="Pfam" id="PF18967">
    <property type="entry name" value="PycTM"/>
    <property type="match status" value="1"/>
</dbReference>
<keyword evidence="7 8" id="KW-0472">Membrane</keyword>
<dbReference type="Proteomes" id="UP000033101">
    <property type="component" value="Chromosome"/>
</dbReference>
<dbReference type="HOGENOM" id="CLU_1639971_0_0_2"/>
<organism evidence="10 11">
    <name type="scientific">Methanosarcina horonobensis HB-1 = JCM 15518</name>
    <dbReference type="NCBI Taxonomy" id="1434110"/>
    <lineage>
        <taxon>Archaea</taxon>
        <taxon>Methanobacteriati</taxon>
        <taxon>Methanobacteriota</taxon>
        <taxon>Stenosarchaea group</taxon>
        <taxon>Methanomicrobia</taxon>
        <taxon>Methanosarcinales</taxon>
        <taxon>Methanosarcinaceae</taxon>
        <taxon>Methanosarcina</taxon>
    </lineage>
</organism>
<keyword evidence="6" id="KW-0051">Antiviral defense</keyword>
<keyword evidence="4" id="KW-0547">Nucleotide-binding</keyword>
<evidence type="ECO:0000256" key="4">
    <source>
        <dbReference type="ARBA" id="ARBA00022741"/>
    </source>
</evidence>
<dbReference type="RefSeq" id="WP_048138724.1">
    <property type="nucleotide sequence ID" value="NZ_CP009516.1"/>
</dbReference>
<evidence type="ECO:0000256" key="5">
    <source>
        <dbReference type="ARBA" id="ARBA00022989"/>
    </source>
</evidence>
<evidence type="ECO:0000256" key="1">
    <source>
        <dbReference type="ARBA" id="ARBA00004236"/>
    </source>
</evidence>
<sequence>MKDFEDALLDVSINNLTIASNKHSNIDNKAIAIITISGFLISLLAGGSISNSCGVFDSSYIMAKVLFLCCILAFFITVWICTKAIKPRKNHEMSIHDLIKHLSNENPERQIQGTIGTMADDEKERLDICDKKATQLWNAVRALQVSILLMGFYAIAAFLGI</sequence>
<dbReference type="AlphaFoldDB" id="A0A0E3SAY2"/>
<evidence type="ECO:0000256" key="2">
    <source>
        <dbReference type="ARBA" id="ARBA00022475"/>
    </source>
</evidence>
<evidence type="ECO:0000256" key="6">
    <source>
        <dbReference type="ARBA" id="ARBA00023118"/>
    </source>
</evidence>
<evidence type="ECO:0000256" key="3">
    <source>
        <dbReference type="ARBA" id="ARBA00022692"/>
    </source>
</evidence>
<reference evidence="10 11" key="1">
    <citation type="submission" date="2014-07" db="EMBL/GenBank/DDBJ databases">
        <title>Methanogenic archaea and the global carbon cycle.</title>
        <authorList>
            <person name="Henriksen J.R."/>
            <person name="Luke J."/>
            <person name="Reinhart S."/>
            <person name="Benedict M.N."/>
            <person name="Youngblut N.D."/>
            <person name="Metcalf M.E."/>
            <person name="Whitaker R.J."/>
            <person name="Metcalf W.W."/>
        </authorList>
    </citation>
    <scope>NUCLEOTIDE SEQUENCE [LARGE SCALE GENOMIC DNA]</scope>
    <source>
        <strain evidence="10 11">HB-1</strain>
    </source>
</reference>
<dbReference type="KEGG" id="mhor:MSHOH_1483"/>
<name>A0A0E3SAY2_9EURY</name>
<keyword evidence="11" id="KW-1185">Reference proteome</keyword>
<dbReference type="EMBL" id="CP009516">
    <property type="protein sequence ID" value="AKB77966.1"/>
    <property type="molecule type" value="Genomic_DNA"/>
</dbReference>
<keyword evidence="5 8" id="KW-1133">Transmembrane helix</keyword>
<proteinExistence type="predicted"/>